<organism evidence="2 3">
    <name type="scientific">Candidatus Iainarchaeum sp</name>
    <dbReference type="NCBI Taxonomy" id="3101447"/>
    <lineage>
        <taxon>Archaea</taxon>
        <taxon>Candidatus Iainarchaeota</taxon>
        <taxon>Candidatus Iainarchaeia</taxon>
        <taxon>Candidatus Iainarchaeales</taxon>
        <taxon>Candidatus Iainarchaeaceae</taxon>
        <taxon>Candidatus Iainarchaeum</taxon>
    </lineage>
</organism>
<evidence type="ECO:0000313" key="2">
    <source>
        <dbReference type="EMBL" id="MBT4870177.1"/>
    </source>
</evidence>
<evidence type="ECO:0000256" key="1">
    <source>
        <dbReference type="SAM" id="Phobius"/>
    </source>
</evidence>
<dbReference type="EMBL" id="JABJNZ010000020">
    <property type="protein sequence ID" value="MBT4870177.1"/>
    <property type="molecule type" value="Genomic_DNA"/>
</dbReference>
<dbReference type="AlphaFoldDB" id="A0A8T5GEQ7"/>
<evidence type="ECO:0000313" key="3">
    <source>
        <dbReference type="Proteomes" id="UP000722459"/>
    </source>
</evidence>
<dbReference type="Proteomes" id="UP000722459">
    <property type="component" value="Unassembled WGS sequence"/>
</dbReference>
<comment type="caution">
    <text evidence="2">The sequence shown here is derived from an EMBL/GenBank/DDBJ whole genome shotgun (WGS) entry which is preliminary data.</text>
</comment>
<proteinExistence type="predicted"/>
<protein>
    <submittedName>
        <fullName evidence="2">Uncharacterized protein</fullName>
    </submittedName>
</protein>
<keyword evidence="1" id="KW-1133">Transmembrane helix</keyword>
<feature type="non-terminal residue" evidence="2">
    <location>
        <position position="94"/>
    </location>
</feature>
<feature type="transmembrane region" description="Helical" evidence="1">
    <location>
        <begin position="47"/>
        <end position="70"/>
    </location>
</feature>
<reference evidence="2" key="1">
    <citation type="journal article" date="2021" name="ISME J.">
        <title>Mercury methylation by metabolically versatile and cosmopolitan marine bacteria.</title>
        <authorList>
            <person name="Lin H."/>
            <person name="Ascher D.B."/>
            <person name="Myung Y."/>
            <person name="Lamborg C.H."/>
            <person name="Hallam S.J."/>
            <person name="Gionfriddo C.M."/>
            <person name="Holt K.E."/>
            <person name="Moreau J.W."/>
        </authorList>
    </citation>
    <scope>NUCLEOTIDE SEQUENCE</scope>
    <source>
        <strain evidence="2">SI075_bin30</strain>
    </source>
</reference>
<gene>
    <name evidence="2" type="ORF">HON47_01230</name>
</gene>
<keyword evidence="1" id="KW-0472">Membrane</keyword>
<accession>A0A8T5GEQ7</accession>
<feature type="transmembrane region" description="Helical" evidence="1">
    <location>
        <begin position="6"/>
        <end position="26"/>
    </location>
</feature>
<keyword evidence="1" id="KW-0812">Transmembrane</keyword>
<name>A0A8T5GEQ7_9ARCH</name>
<feature type="transmembrane region" description="Helical" evidence="1">
    <location>
        <begin position="76"/>
        <end position="93"/>
    </location>
</feature>
<sequence>MLIYLAILLVAFITVYYLVPKFIPLVRDRGFIGKDMNKAKKTGVAELGGIPIFLGFVFGATFAIFYSTYLGLELDLLPFIAGILTIVIIGFIGT</sequence>